<feature type="compositionally biased region" description="Acidic residues" evidence="8">
    <location>
        <begin position="1381"/>
        <end position="1390"/>
    </location>
</feature>
<feature type="region of interest" description="Disordered" evidence="8">
    <location>
        <begin position="1094"/>
        <end position="1122"/>
    </location>
</feature>
<dbReference type="GeneID" id="111593642"/>
<dbReference type="SMART" id="SM00487">
    <property type="entry name" value="DEXDc"/>
    <property type="match status" value="1"/>
</dbReference>
<evidence type="ECO:0000256" key="2">
    <source>
        <dbReference type="ARBA" id="ARBA00009889"/>
    </source>
</evidence>
<feature type="region of interest" description="Disordered" evidence="8">
    <location>
        <begin position="1030"/>
        <end position="1058"/>
    </location>
</feature>
<dbReference type="GO" id="GO:0036297">
    <property type="term" value="P:interstrand cross-link repair"/>
    <property type="evidence" value="ECO:0007669"/>
    <property type="project" value="TreeGrafter"/>
</dbReference>
<dbReference type="OrthoDB" id="6513042at2759"/>
<feature type="region of interest" description="Disordered" evidence="8">
    <location>
        <begin position="603"/>
        <end position="622"/>
    </location>
</feature>
<dbReference type="Gene3D" id="3.40.50.300">
    <property type="entry name" value="P-loop containing nucleotide triphosphate hydrolases"/>
    <property type="match status" value="2"/>
</dbReference>
<evidence type="ECO:0000313" key="11">
    <source>
        <dbReference type="Proteomes" id="UP000504633"/>
    </source>
</evidence>
<evidence type="ECO:0000259" key="9">
    <source>
        <dbReference type="PROSITE" id="PS51192"/>
    </source>
</evidence>
<feature type="compositionally biased region" description="Low complexity" evidence="8">
    <location>
        <begin position="1105"/>
        <end position="1122"/>
    </location>
</feature>
<dbReference type="CDD" id="cd18033">
    <property type="entry name" value="DEXDc_FANCM"/>
    <property type="match status" value="1"/>
</dbReference>
<dbReference type="InterPro" id="IPR039686">
    <property type="entry name" value="FANCM/Mph1-like_ID"/>
</dbReference>
<dbReference type="RefSeq" id="XP_023162291.2">
    <property type="nucleotide sequence ID" value="XM_023306523.2"/>
</dbReference>
<evidence type="ECO:0000259" key="10">
    <source>
        <dbReference type="PROSITE" id="PS51194"/>
    </source>
</evidence>
<evidence type="ECO:0000256" key="8">
    <source>
        <dbReference type="SAM" id="MobiDB-lite"/>
    </source>
</evidence>
<dbReference type="SUPFAM" id="SSF52540">
    <property type="entry name" value="P-loop containing nucleoside triphosphate hydrolases"/>
    <property type="match status" value="1"/>
</dbReference>
<dbReference type="InterPro" id="IPR027417">
    <property type="entry name" value="P-loop_NTPase"/>
</dbReference>
<comment type="subcellular location">
    <subcellularLocation>
        <location evidence="1">Nucleus</location>
    </subcellularLocation>
</comment>
<dbReference type="PANTHER" id="PTHR14025">
    <property type="entry name" value="FANCONI ANEMIA GROUP M FANCM FAMILY MEMBER"/>
    <property type="match status" value="1"/>
</dbReference>
<dbReference type="Gene3D" id="1.20.1320.20">
    <property type="entry name" value="hef helicase domain"/>
    <property type="match status" value="1"/>
</dbReference>
<keyword evidence="5" id="KW-0347">Helicase</keyword>
<evidence type="ECO:0000256" key="5">
    <source>
        <dbReference type="ARBA" id="ARBA00022806"/>
    </source>
</evidence>
<feature type="region of interest" description="Disordered" evidence="8">
    <location>
        <begin position="1147"/>
        <end position="1212"/>
    </location>
</feature>
<dbReference type="InterPro" id="IPR014001">
    <property type="entry name" value="Helicase_ATP-bd"/>
</dbReference>
<evidence type="ECO:0000256" key="3">
    <source>
        <dbReference type="ARBA" id="ARBA00022741"/>
    </source>
</evidence>
<dbReference type="InterPro" id="IPR011545">
    <property type="entry name" value="DEAD/DEAH_box_helicase_dom"/>
</dbReference>
<dbReference type="FunFam" id="3.40.50.300:FF:000861">
    <property type="entry name" value="Fanconi anemia, complementation group M"/>
    <property type="match status" value="1"/>
</dbReference>
<accession>A0A6J1LD37</accession>
<dbReference type="GO" id="GO:0000400">
    <property type="term" value="F:four-way junction DNA binding"/>
    <property type="evidence" value="ECO:0007669"/>
    <property type="project" value="TreeGrafter"/>
</dbReference>
<feature type="region of interest" description="Disordered" evidence="8">
    <location>
        <begin position="1341"/>
        <end position="1390"/>
    </location>
</feature>
<keyword evidence="11" id="KW-1185">Reference proteome</keyword>
<dbReference type="CTD" id="57697"/>
<gene>
    <name evidence="12" type="primary">LOC111593642</name>
</gene>
<reference evidence="12" key="1">
    <citation type="submission" date="2025-08" db="UniProtKB">
        <authorList>
            <consortium name="RefSeq"/>
        </authorList>
    </citation>
    <scope>IDENTIFICATION</scope>
    <source>
        <strain evidence="12">15085-1641.00</strain>
        <tissue evidence="12">Whole body</tissue>
    </source>
</reference>
<keyword evidence="4" id="KW-0378">Hydrolase</keyword>
<keyword evidence="7" id="KW-0539">Nucleus</keyword>
<keyword evidence="3" id="KW-0547">Nucleotide-binding</keyword>
<dbReference type="GO" id="GO:0016787">
    <property type="term" value="F:hydrolase activity"/>
    <property type="evidence" value="ECO:0007669"/>
    <property type="project" value="UniProtKB-KW"/>
</dbReference>
<evidence type="ECO:0000256" key="7">
    <source>
        <dbReference type="ARBA" id="ARBA00023242"/>
    </source>
</evidence>
<dbReference type="SMART" id="SM00490">
    <property type="entry name" value="HELICc"/>
    <property type="match status" value="1"/>
</dbReference>
<dbReference type="PANTHER" id="PTHR14025:SF20">
    <property type="entry name" value="FANCONI ANEMIA GROUP M PROTEIN"/>
    <property type="match status" value="1"/>
</dbReference>
<dbReference type="InterPro" id="IPR001650">
    <property type="entry name" value="Helicase_C-like"/>
</dbReference>
<name>A0A6J1LD37_DROHY</name>
<comment type="similarity">
    <text evidence="2">Belongs to the DEAD box helicase family. DEAH subfamily. FANCM sub-subfamily.</text>
</comment>
<dbReference type="GO" id="GO:0005524">
    <property type="term" value="F:ATP binding"/>
    <property type="evidence" value="ECO:0007669"/>
    <property type="project" value="UniProtKB-KW"/>
</dbReference>
<evidence type="ECO:0000256" key="6">
    <source>
        <dbReference type="ARBA" id="ARBA00022840"/>
    </source>
</evidence>
<dbReference type="GO" id="GO:0005634">
    <property type="term" value="C:nucleus"/>
    <property type="evidence" value="ECO:0007669"/>
    <property type="project" value="UniProtKB-SubCell"/>
</dbReference>
<evidence type="ECO:0000256" key="1">
    <source>
        <dbReference type="ARBA" id="ARBA00004123"/>
    </source>
</evidence>
<protein>
    <submittedName>
        <fullName evidence="12">Uncharacterized protein LOC111593642 isoform X1</fullName>
    </submittedName>
</protein>
<evidence type="ECO:0000256" key="4">
    <source>
        <dbReference type="ARBA" id="ARBA00022801"/>
    </source>
</evidence>
<feature type="domain" description="Helicase C-terminal" evidence="10">
    <location>
        <begin position="416"/>
        <end position="584"/>
    </location>
</feature>
<dbReference type="GO" id="GO:0009378">
    <property type="term" value="F:four-way junction helicase activity"/>
    <property type="evidence" value="ECO:0007669"/>
    <property type="project" value="TreeGrafter"/>
</dbReference>
<dbReference type="Proteomes" id="UP000504633">
    <property type="component" value="Unplaced"/>
</dbReference>
<dbReference type="PROSITE" id="PS51192">
    <property type="entry name" value="HELICASE_ATP_BIND_1"/>
    <property type="match status" value="1"/>
</dbReference>
<dbReference type="Pfam" id="PF00271">
    <property type="entry name" value="Helicase_C"/>
    <property type="match status" value="1"/>
</dbReference>
<keyword evidence="6" id="KW-0067">ATP-binding</keyword>
<dbReference type="CDD" id="cd12091">
    <property type="entry name" value="FANCM_ID"/>
    <property type="match status" value="1"/>
</dbReference>
<feature type="domain" description="Helicase ATP-binding" evidence="9">
    <location>
        <begin position="65"/>
        <end position="239"/>
    </location>
</feature>
<feature type="compositionally biased region" description="Low complexity" evidence="8">
    <location>
        <begin position="1358"/>
        <end position="1368"/>
    </location>
</feature>
<dbReference type="PROSITE" id="PS51194">
    <property type="entry name" value="HELICASE_CTER"/>
    <property type="match status" value="1"/>
</dbReference>
<dbReference type="KEGG" id="dhe:111593642"/>
<sequence>MNNDWPADDADIDLALNDEALGKLLDTPAESEPRIISECVGFDESAGNNWLYPNNLPLRSYQHSIVQAALYRNTLVVLPTGLGKTFIAAVVMYNFHRWYPEGKLIFMAPTRPLVAQQITACQTIMPFSPEDTVELTGRLPRAKRAELWATKRVFFATPQVVQSDMLDTGDRDALQFPYMSIKLLVVDEAHRAKGRYAYTQVTESIMARNPYFRMLALSATPGRTMEDVAAVCRNLYISHLDVRWDDSIDVRQYVHKRNMRTIVVPLDDRIKEPRAQLLQIIDPYLRQLITANVLKGARGNISRNNLLYDQSRYQENVSRGERHPEHSLVVSNFSMCISLYHALELLERHGLRVFVNNFDSGEQGRDKFVLKDVALRGLVEKVRQELGDNPLDHSTHAMTNGQVAPLPTTLDFGHPKYEQARLVMLKHFESHADSRAIVFCEYRESVMLIQRLLLQHRPMLRPRCFVGQNSSGNGICALTQKEQLQIMSDFRQGTCNVLVATSIGEEGLDVGEVELIVCFDICSSNPTRFTQRIGRTGRKKNGDVIILVTDGREQQLLKEMLANKDQMNRKLLQSTLVKSVLYQHAPRLVPPQFHPRCEQRFMEPIKPKPQAPSPTGKGRKQPMQPIVKCHDLRKYFALSQDKFLQGEPTYKVSEASQQLLQEQAARQSVPIQNFLLDTQEDHEPTAANAPLSASSSAQDQLQRLRKITRLLQATKPLVSDSQRNQDLVAQLQDKQLPIALKLYLIECNAHFVRDIHTKMMEQLQRQLPATRLNSRQQRTRKIYEILQSVCGEHLERILEQGESSCAELTLKDLQQPMDEQSGFEKVCVDIFEGLQETGICADNHELLQQEWEQLELRRLEQTVREQLDNEATSLYEDWQEQETAEDDCLQTTDVSTSVYQSQWAETARHSSTPLRERQVTTEKDSTADCNQLNANLSRLNCLMSAASTPLQKNKQSKKSLLDELDEDLSTFDQLAEQQDSVAVVATPEALELDLNDFLEPLPEEQLLQQKESQPTALHDQLLEQRISVKENQPIASDEQKLSSVKKNQPEAATPPRIFSPDIFAEDSMSPWKPTPPAPAMSLAAKLAAKPSVTAISAPADRSPDRTSAPAPAPAPSAQLKSPSIFENYLRRMRGHGHLSKEAQRIHTMTSNAAAKPSQLEEDSPIMRRRPGKRKAYDISDEEKAEVTQILDDESFEEVPATQVPDLRTPPRRKRAKFNEFILEEADQSGSNHEEDEHAERSFGAYLKDSVIVSSDDEEHNDTTTHAMYLRGIRSPVHRPGAFKMPAPRRFDEESIYSQPVEPEPSQYYPCSFVVNDDSAVNEEAHNISECPLERAERILKEQRRQRRRQREGGGVIQPPVAAPTTATARGKRRRIQTLSDSSDDDVIFIK</sequence>
<dbReference type="InterPro" id="IPR044749">
    <property type="entry name" value="FANCM_DEXDc"/>
</dbReference>
<proteinExistence type="inferred from homology"/>
<dbReference type="GO" id="GO:0043138">
    <property type="term" value="F:3'-5' DNA helicase activity"/>
    <property type="evidence" value="ECO:0007669"/>
    <property type="project" value="InterPro"/>
</dbReference>
<dbReference type="Pfam" id="PF00270">
    <property type="entry name" value="DEAD"/>
    <property type="match status" value="1"/>
</dbReference>
<organism evidence="11 12">
    <name type="scientific">Drosophila hydei</name>
    <name type="common">Fruit fly</name>
    <dbReference type="NCBI Taxonomy" id="7224"/>
    <lineage>
        <taxon>Eukaryota</taxon>
        <taxon>Metazoa</taxon>
        <taxon>Ecdysozoa</taxon>
        <taxon>Arthropoda</taxon>
        <taxon>Hexapoda</taxon>
        <taxon>Insecta</taxon>
        <taxon>Pterygota</taxon>
        <taxon>Neoptera</taxon>
        <taxon>Endopterygota</taxon>
        <taxon>Diptera</taxon>
        <taxon>Brachycera</taxon>
        <taxon>Muscomorpha</taxon>
        <taxon>Ephydroidea</taxon>
        <taxon>Drosophilidae</taxon>
        <taxon>Drosophila</taxon>
    </lineage>
</organism>
<dbReference type="GO" id="GO:0045003">
    <property type="term" value="P:double-strand break repair via synthesis-dependent strand annealing"/>
    <property type="evidence" value="ECO:0007669"/>
    <property type="project" value="TreeGrafter"/>
</dbReference>
<evidence type="ECO:0000313" key="12">
    <source>
        <dbReference type="RefSeq" id="XP_023162291.2"/>
    </source>
</evidence>